<comment type="caution">
    <text evidence="1">The sequence shown here is derived from an EMBL/GenBank/DDBJ whole genome shotgun (WGS) entry which is preliminary data.</text>
</comment>
<evidence type="ECO:0000313" key="1">
    <source>
        <dbReference type="EMBL" id="MFB6491387.1"/>
    </source>
</evidence>
<name>A0ACC6V2W3_9CREN</name>
<dbReference type="EMBL" id="JZWT02000031">
    <property type="protein sequence ID" value="MFB6491387.1"/>
    <property type="molecule type" value="Genomic_DNA"/>
</dbReference>
<proteinExistence type="predicted"/>
<gene>
    <name evidence="1" type="ORF">TU35_009180</name>
</gene>
<organism evidence="1 2">
    <name type="scientific">Thermoproteus sp. AZ2</name>
    <dbReference type="NCBI Taxonomy" id="1609232"/>
    <lineage>
        <taxon>Archaea</taxon>
        <taxon>Thermoproteota</taxon>
        <taxon>Thermoprotei</taxon>
        <taxon>Thermoproteales</taxon>
        <taxon>Thermoproteaceae</taxon>
        <taxon>Thermoproteus</taxon>
    </lineage>
</organism>
<sequence length="88" mass="9944">MKRRVDSRGRISIGVENAGKVMYVVKIGDSYFVTPDEGKAEEVKRRGLEVVLSAYMRLLEELGEPSPEEVEEAVEEELWRGASSTRRS</sequence>
<accession>A0ACC6V2W3</accession>
<evidence type="ECO:0000313" key="2">
    <source>
        <dbReference type="Proteomes" id="UP000033636"/>
    </source>
</evidence>
<protein>
    <submittedName>
        <fullName evidence="1">Uncharacterized protein</fullName>
    </submittedName>
</protein>
<dbReference type="Proteomes" id="UP000033636">
    <property type="component" value="Unassembled WGS sequence"/>
</dbReference>
<reference evidence="1" key="1">
    <citation type="submission" date="2024-07" db="EMBL/GenBank/DDBJ databases">
        <title>Metagenome and Metagenome-Assembled Genomes of Archaea from a hot spring from the geothermal field of Los Azufres, Mexico.</title>
        <authorList>
            <person name="Marin-Paredes R."/>
            <person name="Martinez-Romero E."/>
            <person name="Servin-Garciduenas L.E."/>
        </authorList>
    </citation>
    <scope>NUCLEOTIDE SEQUENCE</scope>
</reference>